<evidence type="ECO:0000313" key="2">
    <source>
        <dbReference type="EnsemblMetazoa" id="G2300.1:cds"/>
    </source>
</evidence>
<dbReference type="AlphaFoldDB" id="A0A8W8KFX2"/>
<organism evidence="2 3">
    <name type="scientific">Magallana gigas</name>
    <name type="common">Pacific oyster</name>
    <name type="synonym">Crassostrea gigas</name>
    <dbReference type="NCBI Taxonomy" id="29159"/>
    <lineage>
        <taxon>Eukaryota</taxon>
        <taxon>Metazoa</taxon>
        <taxon>Spiralia</taxon>
        <taxon>Lophotrochozoa</taxon>
        <taxon>Mollusca</taxon>
        <taxon>Bivalvia</taxon>
        <taxon>Autobranchia</taxon>
        <taxon>Pteriomorphia</taxon>
        <taxon>Ostreida</taxon>
        <taxon>Ostreoidea</taxon>
        <taxon>Ostreidae</taxon>
        <taxon>Magallana</taxon>
    </lineage>
</organism>
<feature type="chain" id="PRO_5042431293" evidence="1">
    <location>
        <begin position="19"/>
        <end position="169"/>
    </location>
</feature>
<dbReference type="Proteomes" id="UP000005408">
    <property type="component" value="Unassembled WGS sequence"/>
</dbReference>
<accession>A0A8W8KFX2</accession>
<protein>
    <submittedName>
        <fullName evidence="2">Uncharacterized protein</fullName>
    </submittedName>
</protein>
<proteinExistence type="predicted"/>
<sequence length="169" mass="19169">MTVLRFFLLAVLVKCAILDNPLDFMSENQKRNLGTLKLESLPDNEHRVLREVILHGNATAHWCCNVATTRTIIETHSHLIYATKIRDRVTYTSCGFLWLSSCSRHHYSYYSSPMYTTTYQSKVINTSCPDQNLVCCKGYVLVAEHCLPLSEIPAIKDDLIDLHHAGVLG</sequence>
<name>A0A8W8KFX2_MAGGI</name>
<dbReference type="EnsemblMetazoa" id="G2300.1">
    <property type="protein sequence ID" value="G2300.1:cds"/>
    <property type="gene ID" value="G2300"/>
</dbReference>
<dbReference type="EnsemblMetazoa" id="G2300.2">
    <property type="protein sequence ID" value="G2300.2:cds"/>
    <property type="gene ID" value="G2300"/>
</dbReference>
<keyword evidence="3" id="KW-1185">Reference proteome</keyword>
<feature type="signal peptide" evidence="1">
    <location>
        <begin position="1"/>
        <end position="18"/>
    </location>
</feature>
<keyword evidence="1" id="KW-0732">Signal</keyword>
<reference evidence="2" key="1">
    <citation type="submission" date="2022-08" db="UniProtKB">
        <authorList>
            <consortium name="EnsemblMetazoa"/>
        </authorList>
    </citation>
    <scope>IDENTIFICATION</scope>
    <source>
        <strain evidence="2">05x7-T-G4-1.051#20</strain>
    </source>
</reference>
<evidence type="ECO:0000256" key="1">
    <source>
        <dbReference type="SAM" id="SignalP"/>
    </source>
</evidence>
<evidence type="ECO:0000313" key="3">
    <source>
        <dbReference type="Proteomes" id="UP000005408"/>
    </source>
</evidence>